<dbReference type="InParanoid" id="B0DWK8"/>
<evidence type="ECO:0000313" key="2">
    <source>
        <dbReference type="Proteomes" id="UP000001194"/>
    </source>
</evidence>
<sequence length="244" mass="27413">MHELKFATIHEVGDQSVFQRMRQRSTDMATTAWCGMLGAPVRTLVACSFSAPECAEFRSCTLHVTSWRSPPSDFLTTRRDISFPHKSWPSVRTAGVKVVAACFPVAATCYVLGTASLALMQTSIFTQYALLLIILDIKRIGPHFNSHTLPDNQSRRIFTAEGLYNSMSMIGSDYPTFTSSTSTFQVETQDYDDSHDPQGPTVQRAEMRPELRRRVVLLSAERKKLDLNWIEESESQWIGPTIAV</sequence>
<dbReference type="KEGG" id="lbc:LACBIDRAFT_333633"/>
<gene>
    <name evidence="1" type="ORF">LACBIDRAFT_333633</name>
</gene>
<protein>
    <submittedName>
        <fullName evidence="1">Predicted protein</fullName>
    </submittedName>
</protein>
<dbReference type="RefSeq" id="XP_001888326.1">
    <property type="nucleotide sequence ID" value="XM_001888291.1"/>
</dbReference>
<reference evidence="1 2" key="1">
    <citation type="journal article" date="2008" name="Nature">
        <title>The genome of Laccaria bicolor provides insights into mycorrhizal symbiosis.</title>
        <authorList>
            <person name="Martin F."/>
            <person name="Aerts A."/>
            <person name="Ahren D."/>
            <person name="Brun A."/>
            <person name="Danchin E.G.J."/>
            <person name="Duchaussoy F."/>
            <person name="Gibon J."/>
            <person name="Kohler A."/>
            <person name="Lindquist E."/>
            <person name="Pereda V."/>
            <person name="Salamov A."/>
            <person name="Shapiro H.J."/>
            <person name="Wuyts J."/>
            <person name="Blaudez D."/>
            <person name="Buee M."/>
            <person name="Brokstein P."/>
            <person name="Canbaeck B."/>
            <person name="Cohen D."/>
            <person name="Courty P.E."/>
            <person name="Coutinho P.M."/>
            <person name="Delaruelle C."/>
            <person name="Detter J.C."/>
            <person name="Deveau A."/>
            <person name="DiFazio S."/>
            <person name="Duplessis S."/>
            <person name="Fraissinet-Tachet L."/>
            <person name="Lucic E."/>
            <person name="Frey-Klett P."/>
            <person name="Fourrey C."/>
            <person name="Feussner I."/>
            <person name="Gay G."/>
            <person name="Grimwood J."/>
            <person name="Hoegger P.J."/>
            <person name="Jain P."/>
            <person name="Kilaru S."/>
            <person name="Labbe J."/>
            <person name="Lin Y.C."/>
            <person name="Legue V."/>
            <person name="Le Tacon F."/>
            <person name="Marmeisse R."/>
            <person name="Melayah D."/>
            <person name="Montanini B."/>
            <person name="Muratet M."/>
            <person name="Nehls U."/>
            <person name="Niculita-Hirzel H."/>
            <person name="Oudot-Le Secq M.P."/>
            <person name="Peter M."/>
            <person name="Quesneville H."/>
            <person name="Rajashekar B."/>
            <person name="Reich M."/>
            <person name="Rouhier N."/>
            <person name="Schmutz J."/>
            <person name="Yin T."/>
            <person name="Chalot M."/>
            <person name="Henrissat B."/>
            <person name="Kuees U."/>
            <person name="Lucas S."/>
            <person name="Van de Peer Y."/>
            <person name="Podila G.K."/>
            <person name="Polle A."/>
            <person name="Pukkila P.J."/>
            <person name="Richardson P.M."/>
            <person name="Rouze P."/>
            <person name="Sanders I.R."/>
            <person name="Stajich J.E."/>
            <person name="Tunlid A."/>
            <person name="Tuskan G."/>
            <person name="Grigoriev I.V."/>
        </authorList>
    </citation>
    <scope>NUCLEOTIDE SEQUENCE [LARGE SCALE GENOMIC DNA]</scope>
    <source>
        <strain evidence="2">S238N-H82 / ATCC MYA-4686</strain>
    </source>
</reference>
<proteinExistence type="predicted"/>
<organism evidence="2">
    <name type="scientific">Laccaria bicolor (strain S238N-H82 / ATCC MYA-4686)</name>
    <name type="common">Bicoloured deceiver</name>
    <name type="synonym">Laccaria laccata var. bicolor</name>
    <dbReference type="NCBI Taxonomy" id="486041"/>
    <lineage>
        <taxon>Eukaryota</taxon>
        <taxon>Fungi</taxon>
        <taxon>Dikarya</taxon>
        <taxon>Basidiomycota</taxon>
        <taxon>Agaricomycotina</taxon>
        <taxon>Agaricomycetes</taxon>
        <taxon>Agaricomycetidae</taxon>
        <taxon>Agaricales</taxon>
        <taxon>Agaricineae</taxon>
        <taxon>Hydnangiaceae</taxon>
        <taxon>Laccaria</taxon>
    </lineage>
</organism>
<dbReference type="EMBL" id="DS547143">
    <property type="protein sequence ID" value="EDR01107.1"/>
    <property type="molecule type" value="Genomic_DNA"/>
</dbReference>
<dbReference type="AlphaFoldDB" id="B0DWK8"/>
<evidence type="ECO:0000313" key="1">
    <source>
        <dbReference type="EMBL" id="EDR01107.1"/>
    </source>
</evidence>
<name>B0DWK8_LACBS</name>
<dbReference type="Proteomes" id="UP000001194">
    <property type="component" value="Unassembled WGS sequence"/>
</dbReference>
<accession>B0DWK8</accession>
<dbReference type="HOGENOM" id="CLU_1289127_0_0_1"/>
<dbReference type="GeneID" id="6083923"/>
<keyword evidence="2" id="KW-1185">Reference proteome</keyword>